<accession>A0A345Z3H2</accession>
<feature type="signal peptide" evidence="1">
    <location>
        <begin position="1"/>
        <end position="20"/>
    </location>
</feature>
<sequence>MKKLLSILGTVAIVSSSAVVTSCSVVNKEISKKTSEFTFSEIAKFVAQAYALSDAENIKISDSIDYFANQKISNLMPDFNADSHTLMRTVFQNTFNNTNPVPEAFKNLKTDGSIILNGSRSFTDSSFSQISSIINIIVLTIKNGFGIKEATVIEGLLKSEAIGGLLTPDLLDTIGGFLSKDNLEKLGNAFDFNDLTGKTNQQAIDYSINSLTIGLAQLLGHDLIIDPKTNEELTLSTPFPETGKKDSGDATYLWEQIIGGFITGKISLEINIENIVSSISYIIKGLMIMAKYMSAFESYDNTINSVPTNHLNLFNNEIGDLGVVEKVRSSNFDTNNTLNFGYLLNLIDDAFNDKSTNFDGLGLQKLFSILFKIDDKKRHEFTILGNPFVNKGYNQLIVGISKGISYINAIPPTLQTLIPSLLYRIVLAVTNGAEFGVDSITLSMIKGFAPDIHAVLTDPEIIAKMNNIFNELYSGSIIQELLGLFGGGIDEGLLNSIQNIGTILKTPLKHLLRSFGLELPLILESLVNVSLRDAIRAFKNNYSDLKKVEINFDDIKKIFSNLAQTDLVYNALGEVQFNNEKQSGIFIILNMLQNPGWYVSKDGKKMDLTEYLGLDKSSQTLLPNSLFGSLKNLLEDNSADNNHSGLFMRKTLTGVVDILNFMNFEMSDNYKNVFLPFVNQDNFKQKNRFHTINDKNEEFISFEIEYTSIRSQVMHTYEFNFKLSEFINDKGNLAKYWEMVNINRKR</sequence>
<evidence type="ECO:0008006" key="4">
    <source>
        <dbReference type="Google" id="ProtNLM"/>
    </source>
</evidence>
<name>A0A345Z3H2_9MOLU</name>
<feature type="chain" id="PRO_5016815484" description="MOLPALP family lipoprotein" evidence="1">
    <location>
        <begin position="21"/>
        <end position="746"/>
    </location>
</feature>
<dbReference type="InterPro" id="IPR030893">
    <property type="entry name" value="Mollicu_LP"/>
</dbReference>
<evidence type="ECO:0000256" key="1">
    <source>
        <dbReference type="SAM" id="SignalP"/>
    </source>
</evidence>
<organism evidence="2 3">
    <name type="scientific">Spiroplasma alleghenense</name>
    <dbReference type="NCBI Taxonomy" id="216931"/>
    <lineage>
        <taxon>Bacteria</taxon>
        <taxon>Bacillati</taxon>
        <taxon>Mycoplasmatota</taxon>
        <taxon>Mollicutes</taxon>
        <taxon>Entomoplasmatales</taxon>
        <taxon>Spiroplasmataceae</taxon>
        <taxon>Spiroplasma</taxon>
    </lineage>
</organism>
<dbReference type="AlphaFoldDB" id="A0A345Z3H2"/>
<reference evidence="2 3" key="1">
    <citation type="submission" date="2018-07" db="EMBL/GenBank/DDBJ databases">
        <title>Complete genome sequence of Spiroplasma alleghenense PLHS-1 (ATCC 51752).</title>
        <authorList>
            <person name="Chou L."/>
            <person name="Lee T.-Y."/>
            <person name="Tsai Y.-M."/>
            <person name="Kuo C.-H."/>
        </authorList>
    </citation>
    <scope>NUCLEOTIDE SEQUENCE [LARGE SCALE GENOMIC DNA]</scope>
    <source>
        <strain evidence="2 3">PLHS-1</strain>
    </source>
</reference>
<dbReference type="Proteomes" id="UP000254792">
    <property type="component" value="Chromosome"/>
</dbReference>
<keyword evidence="3" id="KW-1185">Reference proteome</keyword>
<dbReference type="NCBIfam" id="TIGR04547">
    <property type="entry name" value="Mollicu_LP"/>
    <property type="match status" value="1"/>
</dbReference>
<dbReference type="EMBL" id="CP031376">
    <property type="protein sequence ID" value="AXK51151.1"/>
    <property type="molecule type" value="Genomic_DNA"/>
</dbReference>
<dbReference type="PROSITE" id="PS51257">
    <property type="entry name" value="PROKAR_LIPOPROTEIN"/>
    <property type="match status" value="1"/>
</dbReference>
<protein>
    <recommendedName>
        <fullName evidence="4">MOLPALP family lipoprotein</fullName>
    </recommendedName>
</protein>
<dbReference type="RefSeq" id="WP_115558061.1">
    <property type="nucleotide sequence ID" value="NZ_CP031376.1"/>
</dbReference>
<gene>
    <name evidence="2" type="ORF">SALLE_v1c04770</name>
</gene>
<evidence type="ECO:0000313" key="2">
    <source>
        <dbReference type="EMBL" id="AXK51151.1"/>
    </source>
</evidence>
<keyword evidence="1" id="KW-0732">Signal</keyword>
<proteinExistence type="predicted"/>
<dbReference type="OrthoDB" id="9818363at2"/>
<dbReference type="KEGG" id="salx:SALLE_v1c04770"/>
<evidence type="ECO:0000313" key="3">
    <source>
        <dbReference type="Proteomes" id="UP000254792"/>
    </source>
</evidence>